<organism evidence="1 2">
    <name type="scientific">Rhizobium etli bv. mimosae str. IE4771</name>
    <dbReference type="NCBI Taxonomy" id="1432050"/>
    <lineage>
        <taxon>Bacteria</taxon>
        <taxon>Pseudomonadati</taxon>
        <taxon>Pseudomonadota</taxon>
        <taxon>Alphaproteobacteria</taxon>
        <taxon>Hyphomicrobiales</taxon>
        <taxon>Rhizobiaceae</taxon>
        <taxon>Rhizobium/Agrobacterium group</taxon>
        <taxon>Rhizobium</taxon>
    </lineage>
</organism>
<gene>
    <name evidence="1" type="ORF">IE4771_CH02510</name>
</gene>
<dbReference type="AlphaFoldDB" id="A0A060I7U6"/>
<proteinExistence type="predicted"/>
<dbReference type="HOGENOM" id="CLU_2397518_0_0_5"/>
<name>A0A060I7U6_RHIET</name>
<reference evidence="1 2" key="1">
    <citation type="submission" date="2013-12" db="EMBL/GenBank/DDBJ databases">
        <title>Complete genome sequence of Rhizobium etli bv. mimosae IE4771.</title>
        <authorList>
            <person name="Bustos P."/>
            <person name="Santamaria R.I."/>
            <person name="Lozano L."/>
            <person name="Ormeno-Orrillo E."/>
            <person name="Rogel M.A."/>
            <person name="Romero D."/>
            <person name="Cevallos M.A."/>
            <person name="Martinez-Romero E."/>
            <person name="Gonzalez V."/>
        </authorList>
    </citation>
    <scope>NUCLEOTIDE SEQUENCE [LARGE SCALE GENOMIC DNA]</scope>
    <source>
        <strain evidence="1 2">IE4771</strain>
    </source>
</reference>
<dbReference type="EMBL" id="CP006986">
    <property type="protein sequence ID" value="AIC27611.1"/>
    <property type="molecule type" value="Genomic_DNA"/>
</dbReference>
<dbReference type="KEGG" id="rei:IE4771_CH02510"/>
<protein>
    <submittedName>
        <fullName evidence="1">Uncharacterized protein</fullName>
    </submittedName>
</protein>
<dbReference type="Proteomes" id="UP000027180">
    <property type="component" value="Chromosome"/>
</dbReference>
<accession>A0A060I7U6</accession>
<evidence type="ECO:0000313" key="2">
    <source>
        <dbReference type="Proteomes" id="UP000027180"/>
    </source>
</evidence>
<evidence type="ECO:0000313" key="1">
    <source>
        <dbReference type="EMBL" id="AIC27611.1"/>
    </source>
</evidence>
<sequence length="93" mass="11066">MRFYRLETRPRKPDAMRNIENASQVYADWRPCFFGHFENFMHRPVFAALVWRQKFGKKLTNNFIILCELLRGAVQHFRHRELSPPALAAKAGF</sequence>